<dbReference type="KEGG" id="tio:INP52_08245"/>
<dbReference type="EMBL" id="CP063767">
    <property type="protein sequence ID" value="QOY60386.1"/>
    <property type="molecule type" value="Genomic_DNA"/>
</dbReference>
<gene>
    <name evidence="7 8" type="primary">trmB</name>
    <name evidence="8" type="ORF">INP52_08245</name>
</gene>
<dbReference type="GO" id="GO:0008176">
    <property type="term" value="F:tRNA (guanine(46)-N7)-methyltransferase activity"/>
    <property type="evidence" value="ECO:0007669"/>
    <property type="project" value="UniProtKB-UniRule"/>
</dbReference>
<dbReference type="HAMAP" id="MF_01057">
    <property type="entry name" value="tRNA_methyltr_TrmB"/>
    <property type="match status" value="1"/>
</dbReference>
<evidence type="ECO:0000256" key="7">
    <source>
        <dbReference type="HAMAP-Rule" id="MF_01057"/>
    </source>
</evidence>
<evidence type="ECO:0000256" key="3">
    <source>
        <dbReference type="ARBA" id="ARBA00022603"/>
    </source>
</evidence>
<name>A0A7S7M815_9ACTN</name>
<dbReference type="AlphaFoldDB" id="A0A7S7M815"/>
<keyword evidence="5 7" id="KW-0949">S-adenosyl-L-methionine</keyword>
<evidence type="ECO:0000256" key="5">
    <source>
        <dbReference type="ARBA" id="ARBA00022691"/>
    </source>
</evidence>
<evidence type="ECO:0000256" key="4">
    <source>
        <dbReference type="ARBA" id="ARBA00022679"/>
    </source>
</evidence>
<evidence type="ECO:0000313" key="9">
    <source>
        <dbReference type="Proteomes" id="UP000593735"/>
    </source>
</evidence>
<dbReference type="PROSITE" id="PS51625">
    <property type="entry name" value="SAM_MT_TRMB"/>
    <property type="match status" value="1"/>
</dbReference>
<comment type="caution">
    <text evidence="7">Lacks conserved residue(s) required for the propagation of feature annotation.</text>
</comment>
<feature type="binding site" evidence="7">
    <location>
        <position position="87"/>
    </location>
    <ligand>
        <name>S-adenosyl-L-methionine</name>
        <dbReference type="ChEBI" id="CHEBI:59789"/>
    </ligand>
</feature>
<comment type="similarity">
    <text evidence="7">Belongs to the class I-like SAM-binding methyltransferase superfamily. TrmB family.</text>
</comment>
<dbReference type="PANTHER" id="PTHR23417:SF14">
    <property type="entry name" value="PENTACOTRIPEPTIDE-REPEAT REGION OF PRORP DOMAIN-CONTAINING PROTEIN"/>
    <property type="match status" value="1"/>
</dbReference>
<feature type="binding site" evidence="7">
    <location>
        <position position="172"/>
    </location>
    <ligand>
        <name>substrate</name>
    </ligand>
</feature>
<keyword evidence="6 7" id="KW-0819">tRNA processing</keyword>
<dbReference type="Proteomes" id="UP000593735">
    <property type="component" value="Chromosome"/>
</dbReference>
<comment type="catalytic activity">
    <reaction evidence="1 7">
        <text>guanosine(46) in tRNA + S-adenosyl-L-methionine = N(7)-methylguanosine(46) in tRNA + S-adenosyl-L-homocysteine</text>
        <dbReference type="Rhea" id="RHEA:42708"/>
        <dbReference type="Rhea" id="RHEA-COMP:10188"/>
        <dbReference type="Rhea" id="RHEA-COMP:10189"/>
        <dbReference type="ChEBI" id="CHEBI:57856"/>
        <dbReference type="ChEBI" id="CHEBI:59789"/>
        <dbReference type="ChEBI" id="CHEBI:74269"/>
        <dbReference type="ChEBI" id="CHEBI:74480"/>
        <dbReference type="EC" id="2.1.1.33"/>
    </reaction>
</comment>
<dbReference type="RefSeq" id="WP_194370778.1">
    <property type="nucleotide sequence ID" value="NZ_CP063767.1"/>
</dbReference>
<comment type="function">
    <text evidence="2 7">Catalyzes the formation of N(7)-methylguanine at position 46 (m7G46) in tRNA.</text>
</comment>
<dbReference type="PANTHER" id="PTHR23417">
    <property type="entry name" value="3-DEOXY-D-MANNO-OCTULOSONIC-ACID TRANSFERASE/TRNA GUANINE-N 7 - -METHYLTRANSFERASE"/>
    <property type="match status" value="1"/>
</dbReference>
<dbReference type="InterPro" id="IPR003358">
    <property type="entry name" value="tRNA_(Gua-N-7)_MeTrfase_Trmb"/>
</dbReference>
<evidence type="ECO:0000256" key="6">
    <source>
        <dbReference type="ARBA" id="ARBA00022694"/>
    </source>
</evidence>
<comment type="pathway">
    <text evidence="7">tRNA modification; N(7)-methylguanine-tRNA biosynthesis.</text>
</comment>
<sequence>MHGLHARIPKSFVLEERLERYASAIEPAPERWRGRWAEACWPGLGTSAQEGGANRFSEVRLDLGCGKGSFTVEAARQEPDVLFVGMDSEPICIAHAAQLACESGLSNVLIVPGDGMRIREFFSAGELSRIYLNFPTPFPRKREAKRRMASMERLMDFRAVLSGDGEVRLRTDSQPLFDFMLTQVPLAGYELLWSSRDAHAEAPCDLASEYEERLSARGAHVLALTTRPAPGPAPEHPEQTAELSLATYLPHELDELEQLSYAPHGMESTVENLRNYAARHHGSQG</sequence>
<organism evidence="8 9">
    <name type="scientific">Thermophilibacter immobilis</name>
    <dbReference type="NCBI Taxonomy" id="2779519"/>
    <lineage>
        <taxon>Bacteria</taxon>
        <taxon>Bacillati</taxon>
        <taxon>Actinomycetota</taxon>
        <taxon>Coriobacteriia</taxon>
        <taxon>Coriobacteriales</taxon>
        <taxon>Atopobiaceae</taxon>
        <taxon>Thermophilibacter</taxon>
    </lineage>
</organism>
<keyword evidence="9" id="KW-1185">Reference proteome</keyword>
<protein>
    <recommendedName>
        <fullName evidence="7">tRNA (guanine-N(7)-)-methyltransferase</fullName>
        <ecNumber evidence="7">2.1.1.33</ecNumber>
    </recommendedName>
    <alternativeName>
        <fullName evidence="7">tRNA (guanine(46)-N(7))-methyltransferase</fullName>
    </alternativeName>
    <alternativeName>
        <fullName evidence="7">tRNA(m7G46)-methyltransferase</fullName>
    </alternativeName>
</protein>
<dbReference type="Gene3D" id="3.40.50.150">
    <property type="entry name" value="Vaccinia Virus protein VP39"/>
    <property type="match status" value="1"/>
</dbReference>
<dbReference type="InterPro" id="IPR029063">
    <property type="entry name" value="SAM-dependent_MTases_sf"/>
</dbReference>
<dbReference type="GO" id="GO:0043527">
    <property type="term" value="C:tRNA methyltransferase complex"/>
    <property type="evidence" value="ECO:0007669"/>
    <property type="project" value="TreeGrafter"/>
</dbReference>
<keyword evidence="4 7" id="KW-0808">Transferase</keyword>
<dbReference type="CDD" id="cd02440">
    <property type="entry name" value="AdoMet_MTases"/>
    <property type="match status" value="1"/>
</dbReference>
<feature type="binding site" evidence="7">
    <location>
        <position position="62"/>
    </location>
    <ligand>
        <name>S-adenosyl-L-methionine</name>
        <dbReference type="ChEBI" id="CHEBI:59789"/>
    </ligand>
</feature>
<evidence type="ECO:0000256" key="2">
    <source>
        <dbReference type="ARBA" id="ARBA00003015"/>
    </source>
</evidence>
<dbReference type="Pfam" id="PF02390">
    <property type="entry name" value="Methyltransf_4"/>
    <property type="match status" value="1"/>
</dbReference>
<dbReference type="InterPro" id="IPR055361">
    <property type="entry name" value="tRNA_methyltr_TrmB_bact"/>
</dbReference>
<dbReference type="EC" id="2.1.1.33" evidence="7"/>
<dbReference type="SUPFAM" id="SSF53335">
    <property type="entry name" value="S-adenosyl-L-methionine-dependent methyltransferases"/>
    <property type="match status" value="1"/>
</dbReference>
<dbReference type="NCBIfam" id="TIGR00091">
    <property type="entry name" value="tRNA (guanosine(46)-N7)-methyltransferase TrmB"/>
    <property type="match status" value="1"/>
</dbReference>
<reference evidence="8 9" key="1">
    <citation type="submission" date="2020-10" db="EMBL/GenBank/DDBJ databases">
        <title>Olsenella immobilis sp.nov., isolated from the mud in a fermentation cellar used for the production of Chinese strong-flavoured liquor.</title>
        <authorList>
            <person name="Lu L."/>
        </authorList>
    </citation>
    <scope>NUCLEOTIDE SEQUENCE [LARGE SCALE GENOMIC DNA]</scope>
    <source>
        <strain evidence="8 9">LZLJ-2</strain>
    </source>
</reference>
<evidence type="ECO:0000313" key="8">
    <source>
        <dbReference type="EMBL" id="QOY60386.1"/>
    </source>
</evidence>
<dbReference type="UniPathway" id="UPA00989"/>
<accession>A0A7S7M815</accession>
<evidence type="ECO:0000256" key="1">
    <source>
        <dbReference type="ARBA" id="ARBA00000142"/>
    </source>
</evidence>
<keyword evidence="3 7" id="KW-0489">Methyltransferase</keyword>
<proteinExistence type="inferred from homology"/>
<feature type="binding site" evidence="7">
    <location>
        <position position="114"/>
    </location>
    <ligand>
        <name>S-adenosyl-L-methionine</name>
        <dbReference type="ChEBI" id="CHEBI:59789"/>
    </ligand>
</feature>